<dbReference type="Proteomes" id="UP000538472">
    <property type="component" value="Unassembled WGS sequence"/>
</dbReference>
<keyword evidence="2" id="KW-1133">Transmembrane helix</keyword>
<feature type="non-terminal residue" evidence="3">
    <location>
        <position position="1"/>
    </location>
</feature>
<feature type="non-terminal residue" evidence="3">
    <location>
        <position position="1873"/>
    </location>
</feature>
<dbReference type="PANTHER" id="PTHR21590:SF4">
    <property type="entry name" value="UPF0606 PROTEIN KIAA1549"/>
    <property type="match status" value="1"/>
</dbReference>
<feature type="transmembrane region" description="Helical" evidence="2">
    <location>
        <begin position="947"/>
        <end position="968"/>
    </location>
</feature>
<sequence length="1873" mass="203086">RSLEQQNFSFFSMDSKMHQIISGSRTQTALAKSILASQESNFLQTVLSSVTTPFDVTLFNQEEMVRVSEGRSMPLVDASVTSNEAFLSDDEFISSFPKAQWTPPLKSFAFLTDHHSVNTAEPPRETLETVLLTPSLSVLFSPYDISKEAQQKTPFSAVAEHSSTLTGLKPFVLDSEMLSASRDLLLYPPNTAIYFTSIPSEVGVAGRENVNASLIDLLFGAASGGSLLHLKLLDKTSPVTSDATAQSADLYGDIYADESSRAAETLSQRTYPTPSIAWATPPSAASAEPALFLMSLPLASFPLHSAAMSMDSNTVLNASLFTHEFSRTTPNLPASSEIPSQSDLVSELVSPVPFSRSYSSCLYCDSVSLLPEAGFSPEHDVGSGDYVETLSIKASELQGITPFTTIITDEYELEEPTPEIFDTSFPSRPVVSFSSRIAEMPDSSMFLLSTTNTVLNNRTPITISPSYHQLPGGTSLNISAAQFSLPVLETVSLTLNTRVELPDATTVLFDSTFVPSEPVASFAVSHTALLESPELMPSESVVLLDKTSTREERSLNSSDFPSTLLSTPFLIEPSYLSFSSSMLNSYPVMQSDLSTLLPQTLLTGTSVLSEDVSSWDLATTVSSATDTEVSQFPLSQTSYFYSNASSVPGARVPEATPSSDFHSESSVFLEAPSVLAEGSEVLFTSAVTGATSQLELSLSASHSVVPTLVLPMSDTQSVTSSILLNEANLISLFTTFPATPVLSVSSSLILTASASDEDIGATVNPTLLLTSRSEGNAHTALPPADPNNLTSRADTSSMIPSPAASLSVTTSSAPMQFPLTSSLPTGYEVPSESGVPASTDALAAPTTVPTTAATGSHSMTAAGSLGTFSSTPLATNTPSAPVVVTSAVTTTRQPYVCDITVPDAYLVTAVLARRAVLQNVSESIREVLRVQFRRSVELEVYKISPKFSFLVTSGPFVYTAVAVINVLVNSSLLRGEAPLILSLHPSFTVPDNRFQVQTVLQFVPRNVDVGFCNFSRRIEKGLTMAFMEVSKHQDFYNFTVQILNITLSRPGVAFRQGPVSIVFAVRDRYGFLNGSEVSEQLRNLSVVEFSFYLGFPVQQIAEPFHYPKLNVSQLMKSSWVRTVLLGVIDQRIQEEVFQAEMERKLAHLLNEALTRGRIWRRASFAGSNIVQIVNVSRLVGVDNPVELIYFVEDQDGERLSALKCSDLMNRVDIQRAAIILGYRIEGTVAQPVENLKEYTSESQNSNLWIIVGVAVPVAVVLLIVIILYWKLCRTDKLEFQPDTMSNIQQRQKLQAPSVKGFDFAKQHLGQHNKDDVLIIHEPAPLPGPIKDTTPSENGDVPSPISKTSSKPSKTVRHRGRVSPSDADSTASEPSIGRETGEEAARPSTVANEGKPRRAVKKGPPQTSSGNEQHSSASIFEHVDRMSRSSDASRPVPSKIQLIAMQPMAAPPVQNSVLSDRVAETNKINKEIQTALRHKSEIEHHRNKIRLRAKRKGHYEFPVVDDVVVVDSKEQHRIYRKAQMQIDKILDPGGSVPTVFIEPRKSSRAKRSPKQRRRHQINGSPIDAEKDRLITTDSDGTYKRPPGVNNSAYISDPDLPAEPQASSSADLGKFPGLPSHPVSQYVPPQPSIEEARQTMHSLLDDAFALVAPSSQATNSTAITPPGVSAGQPRYVEFGMTPPTAPGLLPRQNFGPGFLQPAELMHPDQQPPEVQYSSRGMYSEEMQSVARPRPVGSTAGSQIQHLTQVGIASRIGGQQVEIPSGRAGHGQPGGPGWPQCRGEDEYARRDATHMHGHQEYSSSPVFQMPRTSARQPSAPPAQLPHNSLQGQGLCYTTSSTEDLQPGHSSASLIKAIREELLRLSQKQTKVQNFHS</sequence>
<keyword evidence="4" id="KW-1185">Reference proteome</keyword>
<gene>
    <name evidence="3" type="ORF">NYCBRA_R02233</name>
</gene>
<comment type="caution">
    <text evidence="3">The sequence shown here is derived from an EMBL/GenBank/DDBJ whole genome shotgun (WGS) entry which is preliminary data.</text>
</comment>
<feature type="transmembrane region" description="Helical" evidence="2">
    <location>
        <begin position="1247"/>
        <end position="1269"/>
    </location>
</feature>
<protein>
    <submittedName>
        <fullName evidence="3">K1549 protein</fullName>
    </submittedName>
</protein>
<evidence type="ECO:0000256" key="2">
    <source>
        <dbReference type="SAM" id="Phobius"/>
    </source>
</evidence>
<reference evidence="3 4" key="1">
    <citation type="submission" date="2019-09" db="EMBL/GenBank/DDBJ databases">
        <title>Bird 10,000 Genomes (B10K) Project - Family phase.</title>
        <authorList>
            <person name="Zhang G."/>
        </authorList>
    </citation>
    <scope>NUCLEOTIDE SEQUENCE [LARGE SCALE GENOMIC DNA]</scope>
    <source>
        <strain evidence="3">B10K-CU-031-10</strain>
        <tissue evidence="3">Muscle</tissue>
    </source>
</reference>
<keyword evidence="2" id="KW-0472">Membrane</keyword>
<dbReference type="Pfam" id="PF12877">
    <property type="entry name" value="KIAA1549"/>
    <property type="match status" value="1"/>
</dbReference>
<dbReference type="PANTHER" id="PTHR21590">
    <property type="entry name" value="SEA DOMAIN-CONTAINING PROTEIN"/>
    <property type="match status" value="1"/>
</dbReference>
<feature type="compositionally biased region" description="Basic residues" evidence="1">
    <location>
        <begin position="1545"/>
        <end position="1559"/>
    </location>
</feature>
<feature type="region of interest" description="Disordered" evidence="1">
    <location>
        <begin position="1531"/>
        <end position="1627"/>
    </location>
</feature>
<dbReference type="EMBL" id="VWZB01000234">
    <property type="protein sequence ID" value="NXF34064.1"/>
    <property type="molecule type" value="Genomic_DNA"/>
</dbReference>
<accession>A0A7K8SYG2</accession>
<evidence type="ECO:0000313" key="4">
    <source>
        <dbReference type="Proteomes" id="UP000538472"/>
    </source>
</evidence>
<feature type="region of interest" description="Disordered" evidence="1">
    <location>
        <begin position="1321"/>
        <end position="1416"/>
    </location>
</feature>
<feature type="compositionally biased region" description="Low complexity" evidence="1">
    <location>
        <begin position="1341"/>
        <end position="1352"/>
    </location>
</feature>
<feature type="compositionally biased region" description="Polar residues" evidence="1">
    <location>
        <begin position="787"/>
        <end position="805"/>
    </location>
</feature>
<evidence type="ECO:0000313" key="3">
    <source>
        <dbReference type="EMBL" id="NXF34064.1"/>
    </source>
</evidence>
<feature type="region of interest" description="Disordered" evidence="1">
    <location>
        <begin position="817"/>
        <end position="841"/>
    </location>
</feature>
<organism evidence="3 4">
    <name type="scientific">Nyctibius bracteatus</name>
    <name type="common">Rufous potoo</name>
    <dbReference type="NCBI Taxonomy" id="48426"/>
    <lineage>
        <taxon>Eukaryota</taxon>
        <taxon>Metazoa</taxon>
        <taxon>Chordata</taxon>
        <taxon>Craniata</taxon>
        <taxon>Vertebrata</taxon>
        <taxon>Euteleostomi</taxon>
        <taxon>Archelosauria</taxon>
        <taxon>Archosauria</taxon>
        <taxon>Dinosauria</taxon>
        <taxon>Saurischia</taxon>
        <taxon>Theropoda</taxon>
        <taxon>Coelurosauria</taxon>
        <taxon>Aves</taxon>
        <taxon>Neognathae</taxon>
        <taxon>Neoaves</taxon>
        <taxon>Strisores</taxon>
        <taxon>Caprimulgiformes</taxon>
        <taxon>Nyctibiidae</taxon>
        <taxon>Nyctibius</taxon>
    </lineage>
</organism>
<dbReference type="InterPro" id="IPR024606">
    <property type="entry name" value="KIAA1549"/>
</dbReference>
<proteinExistence type="predicted"/>
<feature type="region of interest" description="Disordered" evidence="1">
    <location>
        <begin position="776"/>
        <end position="805"/>
    </location>
</feature>
<keyword evidence="2" id="KW-0812">Transmembrane</keyword>
<evidence type="ECO:0000256" key="1">
    <source>
        <dbReference type="SAM" id="MobiDB-lite"/>
    </source>
</evidence>
<name>A0A7K8SYG2_9AVES</name>
<feature type="compositionally biased region" description="Polar residues" evidence="1">
    <location>
        <begin position="1404"/>
        <end position="1416"/>
    </location>
</feature>